<evidence type="ECO:0000313" key="3">
    <source>
        <dbReference type="Proteomes" id="UP000017836"/>
    </source>
</evidence>
<dbReference type="eggNOG" id="KOG4197">
    <property type="taxonomic scope" value="Eukaryota"/>
</dbReference>
<dbReference type="Gramene" id="ERM99562">
    <property type="protein sequence ID" value="ERM99562"/>
    <property type="gene ID" value="AMTR_s00088p00113900"/>
</dbReference>
<dbReference type="InterPro" id="IPR011990">
    <property type="entry name" value="TPR-like_helical_dom_sf"/>
</dbReference>
<dbReference type="InterPro" id="IPR046960">
    <property type="entry name" value="PPR_At4g14850-like_plant"/>
</dbReference>
<dbReference type="HOGENOM" id="CLU_1483950_0_0_1"/>
<dbReference type="InterPro" id="IPR046848">
    <property type="entry name" value="E_motif"/>
</dbReference>
<keyword evidence="1" id="KW-0677">Repeat</keyword>
<evidence type="ECO:0000256" key="1">
    <source>
        <dbReference type="ARBA" id="ARBA00022737"/>
    </source>
</evidence>
<name>W1NVB7_AMBTC</name>
<keyword evidence="3" id="KW-1185">Reference proteome</keyword>
<dbReference type="EMBL" id="KI394998">
    <property type="protein sequence ID" value="ERM99562.1"/>
    <property type="molecule type" value="Genomic_DNA"/>
</dbReference>
<dbReference type="Proteomes" id="UP000017836">
    <property type="component" value="Unassembled WGS sequence"/>
</dbReference>
<sequence>MIEQREGVVTDSMTMPSVLGACGHEGDLLRGKAIHSWVSKNGYFSNFVVANVLINMNSICGFLDGAKGVFLGVTKKAMIACYGFHGMGNDALALFNKMQAVGVMPNSLTFTAILSNCGRSEMHNNVEVGDHAARWLFEYEGANSSNYVVLSSIYAAVERKPDVSNTRSRMREMGLTKTTSCS</sequence>
<accession>W1NVB7</accession>
<dbReference type="OMA" id="FEYEGAN"/>
<dbReference type="GO" id="GO:0003723">
    <property type="term" value="F:RNA binding"/>
    <property type="evidence" value="ECO:0007669"/>
    <property type="project" value="InterPro"/>
</dbReference>
<dbReference type="PANTHER" id="PTHR47926">
    <property type="entry name" value="PENTATRICOPEPTIDE REPEAT-CONTAINING PROTEIN"/>
    <property type="match status" value="1"/>
</dbReference>
<dbReference type="InterPro" id="IPR002885">
    <property type="entry name" value="PPR_rpt"/>
</dbReference>
<reference evidence="3" key="1">
    <citation type="journal article" date="2013" name="Science">
        <title>The Amborella genome and the evolution of flowering plants.</title>
        <authorList>
            <consortium name="Amborella Genome Project"/>
        </authorList>
    </citation>
    <scope>NUCLEOTIDE SEQUENCE [LARGE SCALE GENOMIC DNA]</scope>
</reference>
<dbReference type="AlphaFoldDB" id="W1NVB7"/>
<protein>
    <recommendedName>
        <fullName evidence="4">Pentatricopeptide repeat-containing protein</fullName>
    </recommendedName>
</protein>
<dbReference type="Pfam" id="PF20431">
    <property type="entry name" value="E_motif"/>
    <property type="match status" value="1"/>
</dbReference>
<dbReference type="PANTHER" id="PTHR47926:SF516">
    <property type="entry name" value="SMK1"/>
    <property type="match status" value="1"/>
</dbReference>
<evidence type="ECO:0008006" key="4">
    <source>
        <dbReference type="Google" id="ProtNLM"/>
    </source>
</evidence>
<dbReference type="Pfam" id="PF13041">
    <property type="entry name" value="PPR_2"/>
    <property type="match status" value="1"/>
</dbReference>
<dbReference type="Gene3D" id="1.25.40.10">
    <property type="entry name" value="Tetratricopeptide repeat domain"/>
    <property type="match status" value="1"/>
</dbReference>
<gene>
    <name evidence="2" type="ORF">AMTR_s00088p00113900</name>
</gene>
<dbReference type="NCBIfam" id="TIGR00756">
    <property type="entry name" value="PPR"/>
    <property type="match status" value="1"/>
</dbReference>
<proteinExistence type="predicted"/>
<dbReference type="GO" id="GO:0009451">
    <property type="term" value="P:RNA modification"/>
    <property type="evidence" value="ECO:0007669"/>
    <property type="project" value="InterPro"/>
</dbReference>
<evidence type="ECO:0000313" key="2">
    <source>
        <dbReference type="EMBL" id="ERM99562.1"/>
    </source>
</evidence>
<organism evidence="2 3">
    <name type="scientific">Amborella trichopoda</name>
    <dbReference type="NCBI Taxonomy" id="13333"/>
    <lineage>
        <taxon>Eukaryota</taxon>
        <taxon>Viridiplantae</taxon>
        <taxon>Streptophyta</taxon>
        <taxon>Embryophyta</taxon>
        <taxon>Tracheophyta</taxon>
        <taxon>Spermatophyta</taxon>
        <taxon>Magnoliopsida</taxon>
        <taxon>Amborellales</taxon>
        <taxon>Amborellaceae</taxon>
        <taxon>Amborella</taxon>
    </lineage>
</organism>
<dbReference type="PROSITE" id="PS51257">
    <property type="entry name" value="PROKAR_LIPOPROTEIN"/>
    <property type="match status" value="1"/>
</dbReference>